<protein>
    <submittedName>
        <fullName evidence="2">Uncharacterized protein</fullName>
    </submittedName>
</protein>
<proteinExistence type="predicted"/>
<dbReference type="EMBL" id="JAINUG010000019">
    <property type="protein sequence ID" value="KAJ8412587.1"/>
    <property type="molecule type" value="Genomic_DNA"/>
</dbReference>
<keyword evidence="3" id="KW-1185">Reference proteome</keyword>
<evidence type="ECO:0000313" key="2">
    <source>
        <dbReference type="EMBL" id="KAJ8412587.1"/>
    </source>
</evidence>
<gene>
    <name evidence="2" type="ORF">AAFF_G00129230</name>
</gene>
<name>A0AAD7WX91_9TELE</name>
<sequence length="134" mass="14749">MFSVWFHSDTDLKIVDRHDSGCHGLGRVSCAEGQRCVKKPSQSRQPKVSLKNPVLRGSGHKSSSAAKLVNKSGSRPPECFFFLRREKIGLREAGWPQGMGRGAEGSGSAWSAISRAVLLCQHNLWQGDEKNRTT</sequence>
<reference evidence="2" key="1">
    <citation type="journal article" date="2023" name="Science">
        <title>Genome structures resolve the early diversification of teleost fishes.</title>
        <authorList>
            <person name="Parey E."/>
            <person name="Louis A."/>
            <person name="Montfort J."/>
            <person name="Bouchez O."/>
            <person name="Roques C."/>
            <person name="Iampietro C."/>
            <person name="Lluch J."/>
            <person name="Castinel A."/>
            <person name="Donnadieu C."/>
            <person name="Desvignes T."/>
            <person name="Floi Bucao C."/>
            <person name="Jouanno E."/>
            <person name="Wen M."/>
            <person name="Mejri S."/>
            <person name="Dirks R."/>
            <person name="Jansen H."/>
            <person name="Henkel C."/>
            <person name="Chen W.J."/>
            <person name="Zahm M."/>
            <person name="Cabau C."/>
            <person name="Klopp C."/>
            <person name="Thompson A.W."/>
            <person name="Robinson-Rechavi M."/>
            <person name="Braasch I."/>
            <person name="Lecointre G."/>
            <person name="Bobe J."/>
            <person name="Postlethwait J.H."/>
            <person name="Berthelot C."/>
            <person name="Roest Crollius H."/>
            <person name="Guiguen Y."/>
        </authorList>
    </citation>
    <scope>NUCLEOTIDE SEQUENCE</scope>
    <source>
        <strain evidence="2">NC1722</strain>
    </source>
</reference>
<organism evidence="2 3">
    <name type="scientific">Aldrovandia affinis</name>
    <dbReference type="NCBI Taxonomy" id="143900"/>
    <lineage>
        <taxon>Eukaryota</taxon>
        <taxon>Metazoa</taxon>
        <taxon>Chordata</taxon>
        <taxon>Craniata</taxon>
        <taxon>Vertebrata</taxon>
        <taxon>Euteleostomi</taxon>
        <taxon>Actinopterygii</taxon>
        <taxon>Neopterygii</taxon>
        <taxon>Teleostei</taxon>
        <taxon>Notacanthiformes</taxon>
        <taxon>Halosauridae</taxon>
        <taxon>Aldrovandia</taxon>
    </lineage>
</organism>
<feature type="region of interest" description="Disordered" evidence="1">
    <location>
        <begin position="36"/>
        <end position="75"/>
    </location>
</feature>
<dbReference type="Proteomes" id="UP001221898">
    <property type="component" value="Unassembled WGS sequence"/>
</dbReference>
<evidence type="ECO:0000313" key="3">
    <source>
        <dbReference type="Proteomes" id="UP001221898"/>
    </source>
</evidence>
<accession>A0AAD7WX91</accession>
<evidence type="ECO:0000256" key="1">
    <source>
        <dbReference type="SAM" id="MobiDB-lite"/>
    </source>
</evidence>
<comment type="caution">
    <text evidence="2">The sequence shown here is derived from an EMBL/GenBank/DDBJ whole genome shotgun (WGS) entry which is preliminary data.</text>
</comment>
<dbReference type="AlphaFoldDB" id="A0AAD7WX91"/>